<accession>A0A6G1IEK3</accession>
<dbReference type="GO" id="GO:0004843">
    <property type="term" value="F:cysteine-type deubiquitinase activity"/>
    <property type="evidence" value="ECO:0007669"/>
    <property type="project" value="InterPro"/>
</dbReference>
<proteinExistence type="predicted"/>
<feature type="region of interest" description="Disordered" evidence="1">
    <location>
        <begin position="1"/>
        <end position="92"/>
    </location>
</feature>
<feature type="region of interest" description="Disordered" evidence="1">
    <location>
        <begin position="106"/>
        <end position="146"/>
    </location>
</feature>
<feature type="domain" description="USP" evidence="2">
    <location>
        <begin position="1544"/>
        <end position="1869"/>
    </location>
</feature>
<evidence type="ECO:0000313" key="4">
    <source>
        <dbReference type="Proteomes" id="UP000799291"/>
    </source>
</evidence>
<dbReference type="OrthoDB" id="420187at2759"/>
<name>A0A6G1IEK3_9PLEO</name>
<dbReference type="PANTHER" id="PTHR24006">
    <property type="entry name" value="UBIQUITIN CARBOXYL-TERMINAL HYDROLASE"/>
    <property type="match status" value="1"/>
</dbReference>
<dbReference type="InterPro" id="IPR028889">
    <property type="entry name" value="USP"/>
</dbReference>
<dbReference type="Pfam" id="PF00443">
    <property type="entry name" value="UCH"/>
    <property type="match status" value="1"/>
</dbReference>
<dbReference type="GO" id="GO:0005634">
    <property type="term" value="C:nucleus"/>
    <property type="evidence" value="ECO:0007669"/>
    <property type="project" value="TreeGrafter"/>
</dbReference>
<dbReference type="InterPro" id="IPR018200">
    <property type="entry name" value="USP_CS"/>
</dbReference>
<dbReference type="PROSITE" id="PS50235">
    <property type="entry name" value="USP_3"/>
    <property type="match status" value="1"/>
</dbReference>
<dbReference type="SUPFAM" id="SSF54001">
    <property type="entry name" value="Cysteine proteinases"/>
    <property type="match status" value="1"/>
</dbReference>
<organism evidence="3 4">
    <name type="scientific">Lentithecium fluviatile CBS 122367</name>
    <dbReference type="NCBI Taxonomy" id="1168545"/>
    <lineage>
        <taxon>Eukaryota</taxon>
        <taxon>Fungi</taxon>
        <taxon>Dikarya</taxon>
        <taxon>Ascomycota</taxon>
        <taxon>Pezizomycotina</taxon>
        <taxon>Dothideomycetes</taxon>
        <taxon>Pleosporomycetidae</taxon>
        <taxon>Pleosporales</taxon>
        <taxon>Massarineae</taxon>
        <taxon>Lentitheciaceae</taxon>
        <taxon>Lentithecium</taxon>
    </lineage>
</organism>
<dbReference type="Pfam" id="PF12030">
    <property type="entry name" value="DUF3517"/>
    <property type="match status" value="1"/>
</dbReference>
<keyword evidence="4" id="KW-1185">Reference proteome</keyword>
<feature type="region of interest" description="Disordered" evidence="1">
    <location>
        <begin position="2453"/>
        <end position="2480"/>
    </location>
</feature>
<dbReference type="PROSITE" id="PS00973">
    <property type="entry name" value="USP_2"/>
    <property type="match status" value="1"/>
</dbReference>
<sequence length="2480" mass="282192">MSQRDHGLMEPTAAAEAEAFSVPVSPPQRDSMEDADPSLTRKRPRLDSGSKDTLAMPTDPAASNTASAPPHEQQVEMTIRSQPASSSHTMDGADDSEFAVAAAALGEDTDPEPAVADTDIGPVLEDDDSADSPPVIAIDDDDSDTMVGSTVPSATQIDYDAELHFQRFPFAQQGNYLQAVHNIAQHFHGTQPVDGTVLPQVAIWLDRLPGGPAYWKSYFLDKHIFWDEFAGMINRILQRRSLFGDQFCDDSQTEDDVFTSFFAAYLRVCALLMQADANAIVHLTPDEASGYLVLSCKHIRHLHMILRSEKPHVFGLLEREYRANLDAMTIHLLHAFVRAEGVKSLLTFANMVCGKVAGPMLPATAVWMTQLLILVGSLLQDPESQPPLDRSEYYADVLQFFRSYDAELQVPSKVTDIGNAKDLITHMSILLFHLCQWDSSIAAKMADELLDFRDPDSPTTLDSTDSQAGAGRDTYRQDTSLFPALVMHAWKFKLLRKYVVKGRMELRVMSIGTMDTALVDVWREYNITELSSRHPVMQYLAEFLLHERVTDYIISVDSHPQLISRSGNVVGFLVVTQRYSESQTDAIWNTVSKSSDPRVVSATLTMLRNIFNLMNLPELLYLCTKLYELPIESYNMDILRFLRELTTRIQQKNLDWNTVESKARPWNVSVRVLQDTSPGRDTSKLFHDMHNEAFDQLYMVCGYINPEERHEICRRAATHIASRSRKATGSVRAIIVLTSMLSFNDSLFFLENPDVTRQILEETCTFVKEEQDIASNLSHALQYRLDLLSFLIRNATDAIPLDLYQDIWDHLVGKYAQTDFLRDMAWAKFLDASTGENSFCKQLISVYVPKLEPQYYTNGLFNFVAAYRFPTTRRIVITPEGEKELLQIRGADLLWSMVLSAPQQTIEDQAARLLAARYLELGTEPDVTLEEVEAAHVALVDQCMREILSAYTVLRSKPAEHENDQMDFALAEPVRQQNERRFNRTILFLKGLLNSIRTRPDFNRARRSDSKVEPLDLDLPYGEAVEILYQHPTLQEKQAILVGLENTLQELYTRLCLATGFSKINLFWKGQRLNVAEKANETIAHLGLANTYLLVQKAPGSEVSQPMTQPSENRSVFEAALINQFEELFACMDAADGISLVLYDFLSLFPFPERIGDSVKSGASSVDDLFPPGKPWQSIYTAIALQHRLKEQIKKNTLDDTFLANAVRLLVQALLNPILVSEPPSNSMEIHLAGQLVKVLPDFLRERPAPEISSTYFSNDTRLVDRLLSIISVTLKAQDTDYTETIYHSYASIVEASLHSRGVWEAFTSNANVTVLHRDLLLNPLSALRGHIARTISSVCGGALPPSSALTEADTVACFWALISSVLPEAPRYPAQAEYLLEIADEIFRKYDENHRDEEALRSYLASWSDMLLDYQHVEYVGRDEIDFVVLGFTKLLLSCISSLKSFKKPLNAGSLVERVWNKFLFVPRVVDLDEHAPVPPLPVLESKTRKELYDLVLALAEDRTSYNKLLELAKDVAFDEADMTLKPISIDRTNEIRSPTGYVGLFNPRAICYMNSLLTQLFMNVNFRKFMLGLTVADRGASQRLLHETQKLFANLQNSYRKAADPRDFAACVKVPEGVPIDINVQMDADEFYNLLFDQWEAQMLSPEIRQQFRSFYGGQTVNQIKSKECEHVSERVESFFVVQCDVQGKLNLNESLQAYVEGDVMEGDNKYKCESCGGKLVDAVKRTCLKEVPDNLMFHLKRFDFDLVEMRRSKINDEFQFPAVIDISPFTIDHLSDPSKPRQEDWFELVGVLVHQGTSENGHYYSYIRERPCPSGSDTHWFEFNDREVDMFNHTNIPQSTFGGLFEDTFPRQHKNFSAYMLFYQRRSAIRKDHNQYIGTPLSGIAKVPVPAALEKMIQDDNEGFIREYSLYDPCHTKFARQILTNLRTINHGTCSEDHHQESQALHFVLEYLCQMLFRVRITDIFEEIIPQLRKTMLSCPTCCQIALKWLATSDYALTNVLLQSLYMKVRSQMRALLIDGLQFLREKDPAAYGIEGMDTDGETGNTAPDGILLDIAQRLRMVTDESYLAARGWDDMYLTLCQLSNMGHVETAVLLNEAFLDFCLKIFCMHASQSIRDHDPDMWRMVEKKRRIYNRLIEFVYTLLSKMDINLPIVMDYRRNRLEKYHRHGCKFPLVRGEKYLLLMWHDENRALAALDKMLEVFDHEKTEVFYPGEILKWMLQSQDPRFLGNLHTTVWEGISMLSPPTSDPYVRAALAYCEACPEPGYVEQVIEAVAKAASKLREQGGQPQIRFFSGLLHAENEAVLDERGPDFFYEMSLLCSRRFSIPLLLYEDEGVRRATSNFLQELFTKYKDDALATENTLRLKYRAVRNLASDICVKITDEHEQNTPRSYVQPMISTFQTLILLLDHLQSVDDHVLEQLRHASDAANIQAYQFDLSTLLRHWPLDESTPVSTGEGYEQSDYGSESDIGDDMLAEM</sequence>
<evidence type="ECO:0000313" key="3">
    <source>
        <dbReference type="EMBL" id="KAF2676667.1"/>
    </source>
</evidence>
<feature type="compositionally biased region" description="Polar residues" evidence="1">
    <location>
        <begin position="75"/>
        <end position="89"/>
    </location>
</feature>
<dbReference type="InterPro" id="IPR050164">
    <property type="entry name" value="Peptidase_C19"/>
</dbReference>
<reference evidence="3" key="1">
    <citation type="journal article" date="2020" name="Stud. Mycol.">
        <title>101 Dothideomycetes genomes: a test case for predicting lifestyles and emergence of pathogens.</title>
        <authorList>
            <person name="Haridas S."/>
            <person name="Albert R."/>
            <person name="Binder M."/>
            <person name="Bloem J."/>
            <person name="Labutti K."/>
            <person name="Salamov A."/>
            <person name="Andreopoulos B."/>
            <person name="Baker S."/>
            <person name="Barry K."/>
            <person name="Bills G."/>
            <person name="Bluhm B."/>
            <person name="Cannon C."/>
            <person name="Castanera R."/>
            <person name="Culley D."/>
            <person name="Daum C."/>
            <person name="Ezra D."/>
            <person name="Gonzalez J."/>
            <person name="Henrissat B."/>
            <person name="Kuo A."/>
            <person name="Liang C."/>
            <person name="Lipzen A."/>
            <person name="Lutzoni F."/>
            <person name="Magnuson J."/>
            <person name="Mondo S."/>
            <person name="Nolan M."/>
            <person name="Ohm R."/>
            <person name="Pangilinan J."/>
            <person name="Park H.-J."/>
            <person name="Ramirez L."/>
            <person name="Alfaro M."/>
            <person name="Sun H."/>
            <person name="Tritt A."/>
            <person name="Yoshinaga Y."/>
            <person name="Zwiers L.-H."/>
            <person name="Turgeon B."/>
            <person name="Goodwin S."/>
            <person name="Spatafora J."/>
            <person name="Crous P."/>
            <person name="Grigoriev I."/>
        </authorList>
    </citation>
    <scope>NUCLEOTIDE SEQUENCE</scope>
    <source>
        <strain evidence="3">CBS 122367</strain>
    </source>
</reference>
<dbReference type="PANTHER" id="PTHR24006:SF925">
    <property type="entry name" value="UBIQUITINYL HYDROLASE 1"/>
    <property type="match status" value="1"/>
</dbReference>
<dbReference type="Gene3D" id="3.90.70.10">
    <property type="entry name" value="Cysteine proteinases"/>
    <property type="match status" value="1"/>
</dbReference>
<feature type="compositionally biased region" description="Acidic residues" evidence="1">
    <location>
        <begin position="2471"/>
        <end position="2480"/>
    </location>
</feature>
<dbReference type="InterPro" id="IPR038765">
    <property type="entry name" value="Papain-like_cys_pep_sf"/>
</dbReference>
<gene>
    <name evidence="3" type="ORF">K458DRAFT_396702</name>
</gene>
<dbReference type="EMBL" id="MU005631">
    <property type="protein sequence ID" value="KAF2676667.1"/>
    <property type="molecule type" value="Genomic_DNA"/>
</dbReference>
<dbReference type="Proteomes" id="UP000799291">
    <property type="component" value="Unassembled WGS sequence"/>
</dbReference>
<dbReference type="GO" id="GO:0016579">
    <property type="term" value="P:protein deubiquitination"/>
    <property type="evidence" value="ECO:0007669"/>
    <property type="project" value="InterPro"/>
</dbReference>
<dbReference type="InterPro" id="IPR021905">
    <property type="entry name" value="DUF3517"/>
</dbReference>
<evidence type="ECO:0000256" key="1">
    <source>
        <dbReference type="SAM" id="MobiDB-lite"/>
    </source>
</evidence>
<dbReference type="FunFam" id="3.90.70.10:FF:000022">
    <property type="entry name" value="Ubiquitin carboxyl-terminal hydrolase 24"/>
    <property type="match status" value="1"/>
</dbReference>
<protein>
    <recommendedName>
        <fullName evidence="2">USP domain-containing protein</fullName>
    </recommendedName>
</protein>
<evidence type="ECO:0000259" key="2">
    <source>
        <dbReference type="PROSITE" id="PS50235"/>
    </source>
</evidence>
<dbReference type="GO" id="GO:0005829">
    <property type="term" value="C:cytosol"/>
    <property type="evidence" value="ECO:0007669"/>
    <property type="project" value="TreeGrafter"/>
</dbReference>
<dbReference type="InterPro" id="IPR001394">
    <property type="entry name" value="Peptidase_C19_UCH"/>
</dbReference>